<dbReference type="InterPro" id="IPR000719">
    <property type="entry name" value="Prot_kinase_dom"/>
</dbReference>
<protein>
    <submittedName>
        <fullName evidence="6">Kinase-like domain-containing protein</fullName>
    </submittedName>
</protein>
<dbReference type="InterPro" id="IPR017441">
    <property type="entry name" value="Protein_kinase_ATP_BS"/>
</dbReference>
<dbReference type="PROSITE" id="PS00107">
    <property type="entry name" value="PROTEIN_KINASE_ATP"/>
    <property type="match status" value="1"/>
</dbReference>
<feature type="binding site" evidence="3">
    <location>
        <position position="32"/>
    </location>
    <ligand>
        <name>ATP</name>
        <dbReference type="ChEBI" id="CHEBI:30616"/>
    </ligand>
</feature>
<feature type="non-terminal residue" evidence="6">
    <location>
        <position position="172"/>
    </location>
</feature>
<organism evidence="6 7">
    <name type="scientific">Tribonema minus</name>
    <dbReference type="NCBI Taxonomy" id="303371"/>
    <lineage>
        <taxon>Eukaryota</taxon>
        <taxon>Sar</taxon>
        <taxon>Stramenopiles</taxon>
        <taxon>Ochrophyta</taxon>
        <taxon>PX clade</taxon>
        <taxon>Xanthophyceae</taxon>
        <taxon>Tribonematales</taxon>
        <taxon>Tribonemataceae</taxon>
        <taxon>Tribonema</taxon>
    </lineage>
</organism>
<dbReference type="EMBL" id="JAFCMP010000110">
    <property type="protein sequence ID" value="KAG5186578.1"/>
    <property type="molecule type" value="Genomic_DNA"/>
</dbReference>
<evidence type="ECO:0000313" key="6">
    <source>
        <dbReference type="EMBL" id="KAG5186578.1"/>
    </source>
</evidence>
<dbReference type="OrthoDB" id="4062651at2759"/>
<dbReference type="PROSITE" id="PS00108">
    <property type="entry name" value="PROTEIN_KINASE_ST"/>
    <property type="match status" value="1"/>
</dbReference>
<name>A0A836CIK2_9STRA</name>
<keyword evidence="1 3" id="KW-0547">Nucleotide-binding</keyword>
<evidence type="ECO:0000256" key="1">
    <source>
        <dbReference type="ARBA" id="ARBA00022741"/>
    </source>
</evidence>
<dbReference type="GO" id="GO:0005524">
    <property type="term" value="F:ATP binding"/>
    <property type="evidence" value="ECO:0007669"/>
    <property type="project" value="UniProtKB-UniRule"/>
</dbReference>
<accession>A0A836CIK2</accession>
<comment type="similarity">
    <text evidence="4">Belongs to the protein kinase superfamily.</text>
</comment>
<dbReference type="PROSITE" id="PS50011">
    <property type="entry name" value="PROTEIN_KINASE_DOM"/>
    <property type="match status" value="1"/>
</dbReference>
<dbReference type="Proteomes" id="UP000664859">
    <property type="component" value="Unassembled WGS sequence"/>
</dbReference>
<reference evidence="6" key="1">
    <citation type="submission" date="2021-02" db="EMBL/GenBank/DDBJ databases">
        <title>First Annotated Genome of the Yellow-green Alga Tribonema minus.</title>
        <authorList>
            <person name="Mahan K.M."/>
        </authorList>
    </citation>
    <scope>NUCLEOTIDE SEQUENCE</scope>
    <source>
        <strain evidence="6">UTEX B ZZ1240</strain>
    </source>
</reference>
<keyword evidence="6" id="KW-0418">Kinase</keyword>
<evidence type="ECO:0000256" key="3">
    <source>
        <dbReference type="PROSITE-ProRule" id="PRU10141"/>
    </source>
</evidence>
<proteinExistence type="inferred from homology"/>
<dbReference type="InterPro" id="IPR050528">
    <property type="entry name" value="L-type_Lectin-RKs"/>
</dbReference>
<keyword evidence="4" id="KW-0723">Serine/threonine-protein kinase</keyword>
<dbReference type="InterPro" id="IPR011009">
    <property type="entry name" value="Kinase-like_dom_sf"/>
</dbReference>
<dbReference type="GO" id="GO:0004674">
    <property type="term" value="F:protein serine/threonine kinase activity"/>
    <property type="evidence" value="ECO:0007669"/>
    <property type="project" value="UniProtKB-KW"/>
</dbReference>
<feature type="domain" description="Protein kinase" evidence="5">
    <location>
        <begin position="4"/>
        <end position="172"/>
    </location>
</feature>
<evidence type="ECO:0000259" key="5">
    <source>
        <dbReference type="PROSITE" id="PS50011"/>
    </source>
</evidence>
<evidence type="ECO:0000256" key="2">
    <source>
        <dbReference type="ARBA" id="ARBA00022840"/>
    </source>
</evidence>
<sequence length="172" mass="18748">MQHLKIDEKLGEGSFGVVYKGQYMLAPVAIKKIKKMSSRARETYIADLTALLSLRHRNIVSIVAHGYGILVMPLVSTSLTGYLETASKTRPVGRALEYGELKAITCNCCSALLYMHHHVKSCVTHNDIKPDNTLLELSPSGEVVKAMLGDVGLSRMCSANTGFTFIGTPGFM</sequence>
<dbReference type="AlphaFoldDB" id="A0A836CIK2"/>
<dbReference type="InterPro" id="IPR008271">
    <property type="entry name" value="Ser/Thr_kinase_AS"/>
</dbReference>
<comment type="caution">
    <text evidence="6">The sequence shown here is derived from an EMBL/GenBank/DDBJ whole genome shotgun (WGS) entry which is preliminary data.</text>
</comment>
<evidence type="ECO:0000313" key="7">
    <source>
        <dbReference type="Proteomes" id="UP000664859"/>
    </source>
</evidence>
<keyword evidence="2 3" id="KW-0067">ATP-binding</keyword>
<dbReference type="Gene3D" id="1.10.510.10">
    <property type="entry name" value="Transferase(Phosphotransferase) domain 1"/>
    <property type="match status" value="1"/>
</dbReference>
<dbReference type="PANTHER" id="PTHR27007">
    <property type="match status" value="1"/>
</dbReference>
<evidence type="ECO:0000256" key="4">
    <source>
        <dbReference type="RuleBase" id="RU000304"/>
    </source>
</evidence>
<dbReference type="SMART" id="SM00220">
    <property type="entry name" value="S_TKc"/>
    <property type="match status" value="1"/>
</dbReference>
<keyword evidence="6" id="KW-0808">Transferase</keyword>
<keyword evidence="7" id="KW-1185">Reference proteome</keyword>
<gene>
    <name evidence="6" type="ORF">JKP88DRAFT_132588</name>
</gene>
<dbReference type="SUPFAM" id="SSF56112">
    <property type="entry name" value="Protein kinase-like (PK-like)"/>
    <property type="match status" value="1"/>
</dbReference>
<dbReference type="Pfam" id="PF00069">
    <property type="entry name" value="Pkinase"/>
    <property type="match status" value="1"/>
</dbReference>